<protein>
    <submittedName>
        <fullName evidence="1">Uncharacterized protein</fullName>
    </submittedName>
</protein>
<organism evidence="1 2">
    <name type="scientific">Stentor coeruleus</name>
    <dbReference type="NCBI Taxonomy" id="5963"/>
    <lineage>
        <taxon>Eukaryota</taxon>
        <taxon>Sar</taxon>
        <taxon>Alveolata</taxon>
        <taxon>Ciliophora</taxon>
        <taxon>Postciliodesmatophora</taxon>
        <taxon>Heterotrichea</taxon>
        <taxon>Heterotrichida</taxon>
        <taxon>Stentoridae</taxon>
        <taxon>Stentor</taxon>
    </lineage>
</organism>
<dbReference type="EMBL" id="MPUH01000136">
    <property type="protein sequence ID" value="OMJ89015.1"/>
    <property type="molecule type" value="Genomic_DNA"/>
</dbReference>
<proteinExistence type="predicted"/>
<gene>
    <name evidence="1" type="ORF">SteCoe_8934</name>
</gene>
<comment type="caution">
    <text evidence="1">The sequence shown here is derived from an EMBL/GenBank/DDBJ whole genome shotgun (WGS) entry which is preliminary data.</text>
</comment>
<keyword evidence="2" id="KW-1185">Reference proteome</keyword>
<sequence length="187" mass="21819">MGNSVSDDNNYQRAAQVDIASNTDSYSNQGTQINLIGCQDEDIDFFKHHPSFLSENSEYFSQRKNGLKFLSQRSECNAFIEEPFPFSIICNSILSNDEHLLENQCKNFDSCKKLKDKIYEFNAIWLDDHGYFNESDNTNQGFNRDIEMGQCDNEKVENCDNYDDEDEDVIDEECKNRERFNESDFNI</sequence>
<dbReference type="Proteomes" id="UP000187209">
    <property type="component" value="Unassembled WGS sequence"/>
</dbReference>
<name>A0A1R2CJ83_9CILI</name>
<reference evidence="1 2" key="1">
    <citation type="submission" date="2016-11" db="EMBL/GenBank/DDBJ databases">
        <title>The macronuclear genome of Stentor coeruleus: a giant cell with tiny introns.</title>
        <authorList>
            <person name="Slabodnick M."/>
            <person name="Ruby J.G."/>
            <person name="Reiff S.B."/>
            <person name="Swart E.C."/>
            <person name="Gosai S."/>
            <person name="Prabakaran S."/>
            <person name="Witkowska E."/>
            <person name="Larue G.E."/>
            <person name="Fisher S."/>
            <person name="Freeman R.M."/>
            <person name="Gunawardena J."/>
            <person name="Chu W."/>
            <person name="Stover N.A."/>
            <person name="Gregory B.D."/>
            <person name="Nowacki M."/>
            <person name="Derisi J."/>
            <person name="Roy S.W."/>
            <person name="Marshall W.F."/>
            <person name="Sood P."/>
        </authorList>
    </citation>
    <scope>NUCLEOTIDE SEQUENCE [LARGE SCALE GENOMIC DNA]</scope>
    <source>
        <strain evidence="1">WM001</strain>
    </source>
</reference>
<accession>A0A1R2CJ83</accession>
<dbReference type="AlphaFoldDB" id="A0A1R2CJ83"/>
<evidence type="ECO:0000313" key="2">
    <source>
        <dbReference type="Proteomes" id="UP000187209"/>
    </source>
</evidence>
<evidence type="ECO:0000313" key="1">
    <source>
        <dbReference type="EMBL" id="OMJ89015.1"/>
    </source>
</evidence>